<evidence type="ECO:0000313" key="4">
    <source>
        <dbReference type="Proteomes" id="UP000823388"/>
    </source>
</evidence>
<feature type="transmembrane region" description="Helical" evidence="2">
    <location>
        <begin position="60"/>
        <end position="81"/>
    </location>
</feature>
<comment type="caution">
    <text evidence="3">The sequence shown here is derived from an EMBL/GenBank/DDBJ whole genome shotgun (WGS) entry which is preliminary data.</text>
</comment>
<sequence>MIKRQWDGDPTCHFCSCPETVDYLFFQCHIAKVVWGIIGTCLGADNTPRDMDQYKNWLNFWLPNGASVHMLGFAAICWAIWKSSNRACFDNKIIRSPAEIVIHVCALMVFWAGLYTPEPQDQLAVGVKFILSCAHRALAQQTRPAPLRLPQPLAGETRRPVQLRQLPPNEGDASDQEEDM</sequence>
<dbReference type="Proteomes" id="UP000823388">
    <property type="component" value="Chromosome 2K"/>
</dbReference>
<keyword evidence="2" id="KW-0472">Membrane</keyword>
<feature type="transmembrane region" description="Helical" evidence="2">
    <location>
        <begin position="93"/>
        <end position="114"/>
    </location>
</feature>
<dbReference type="AlphaFoldDB" id="A0A8T0VY93"/>
<protein>
    <recommendedName>
        <fullName evidence="5">Reverse transcriptase zinc-binding domain-containing protein</fullName>
    </recommendedName>
</protein>
<evidence type="ECO:0000313" key="3">
    <source>
        <dbReference type="EMBL" id="KAG2640078.1"/>
    </source>
</evidence>
<organism evidence="3 4">
    <name type="scientific">Panicum virgatum</name>
    <name type="common">Blackwell switchgrass</name>
    <dbReference type="NCBI Taxonomy" id="38727"/>
    <lineage>
        <taxon>Eukaryota</taxon>
        <taxon>Viridiplantae</taxon>
        <taxon>Streptophyta</taxon>
        <taxon>Embryophyta</taxon>
        <taxon>Tracheophyta</taxon>
        <taxon>Spermatophyta</taxon>
        <taxon>Magnoliopsida</taxon>
        <taxon>Liliopsida</taxon>
        <taxon>Poales</taxon>
        <taxon>Poaceae</taxon>
        <taxon>PACMAD clade</taxon>
        <taxon>Panicoideae</taxon>
        <taxon>Panicodae</taxon>
        <taxon>Paniceae</taxon>
        <taxon>Panicinae</taxon>
        <taxon>Panicum</taxon>
        <taxon>Panicum sect. Hiantes</taxon>
    </lineage>
</organism>
<name>A0A8T0VY93_PANVG</name>
<dbReference type="EMBL" id="CM029039">
    <property type="protein sequence ID" value="KAG2640078.1"/>
    <property type="molecule type" value="Genomic_DNA"/>
</dbReference>
<evidence type="ECO:0000256" key="2">
    <source>
        <dbReference type="SAM" id="Phobius"/>
    </source>
</evidence>
<feature type="region of interest" description="Disordered" evidence="1">
    <location>
        <begin position="148"/>
        <end position="180"/>
    </location>
</feature>
<keyword evidence="2" id="KW-1133">Transmembrane helix</keyword>
<reference evidence="3" key="1">
    <citation type="submission" date="2020-05" db="EMBL/GenBank/DDBJ databases">
        <title>WGS assembly of Panicum virgatum.</title>
        <authorList>
            <person name="Lovell J.T."/>
            <person name="Jenkins J."/>
            <person name="Shu S."/>
            <person name="Juenger T.E."/>
            <person name="Schmutz J."/>
        </authorList>
    </citation>
    <scope>NUCLEOTIDE SEQUENCE</scope>
    <source>
        <strain evidence="3">AP13</strain>
    </source>
</reference>
<evidence type="ECO:0000256" key="1">
    <source>
        <dbReference type="SAM" id="MobiDB-lite"/>
    </source>
</evidence>
<keyword evidence="4" id="KW-1185">Reference proteome</keyword>
<evidence type="ECO:0008006" key="5">
    <source>
        <dbReference type="Google" id="ProtNLM"/>
    </source>
</evidence>
<gene>
    <name evidence="3" type="ORF">PVAP13_2KG067816</name>
</gene>
<accession>A0A8T0VY93</accession>
<keyword evidence="2" id="KW-0812">Transmembrane</keyword>
<proteinExistence type="predicted"/>